<dbReference type="EC" id="4.1.1.112" evidence="6"/>
<dbReference type="Pfam" id="PF03737">
    <property type="entry name" value="RraA-like"/>
    <property type="match status" value="1"/>
</dbReference>
<comment type="cofactor">
    <cofactor evidence="2">
        <name>a divalent metal cation</name>
        <dbReference type="ChEBI" id="CHEBI:60240"/>
    </cofactor>
</comment>
<comment type="catalytic activity">
    <reaction evidence="12">
        <text>oxaloacetate + H(+) = pyruvate + CO2</text>
        <dbReference type="Rhea" id="RHEA:15641"/>
        <dbReference type="ChEBI" id="CHEBI:15361"/>
        <dbReference type="ChEBI" id="CHEBI:15378"/>
        <dbReference type="ChEBI" id="CHEBI:16452"/>
        <dbReference type="ChEBI" id="CHEBI:16526"/>
        <dbReference type="EC" id="4.1.1.112"/>
    </reaction>
</comment>
<evidence type="ECO:0000256" key="8">
    <source>
        <dbReference type="ARBA" id="ARBA00025046"/>
    </source>
</evidence>
<dbReference type="RefSeq" id="WP_419150947.1">
    <property type="nucleotide sequence ID" value="NZ_JAUSTR010000001.1"/>
</dbReference>
<evidence type="ECO:0000256" key="2">
    <source>
        <dbReference type="ARBA" id="ARBA00001968"/>
    </source>
</evidence>
<evidence type="ECO:0000256" key="10">
    <source>
        <dbReference type="ARBA" id="ARBA00030169"/>
    </source>
</evidence>
<reference evidence="13 14" key="1">
    <citation type="submission" date="2023-07" db="EMBL/GenBank/DDBJ databases">
        <title>Genomic Encyclopedia of Type Strains, Phase IV (KMG-IV): sequencing the most valuable type-strain genomes for metagenomic binning, comparative biology and taxonomic classification.</title>
        <authorList>
            <person name="Goeker M."/>
        </authorList>
    </citation>
    <scope>NUCLEOTIDE SEQUENCE [LARGE SCALE GENOMIC DNA]</scope>
    <source>
        <strain evidence="13 14">DSM 19092</strain>
    </source>
</reference>
<dbReference type="EMBL" id="JAUSTR010000001">
    <property type="protein sequence ID" value="MDQ0161019.1"/>
    <property type="molecule type" value="Genomic_DNA"/>
</dbReference>
<evidence type="ECO:0000256" key="11">
    <source>
        <dbReference type="ARBA" id="ARBA00032305"/>
    </source>
</evidence>
<comment type="caution">
    <text evidence="13">The sequence shown here is derived from an EMBL/GenBank/DDBJ whole genome shotgun (WGS) entry which is preliminary data.</text>
</comment>
<evidence type="ECO:0000256" key="9">
    <source>
        <dbReference type="ARBA" id="ARBA00029596"/>
    </source>
</evidence>
<name>A0ABT9VJ69_9BACI</name>
<comment type="similarity">
    <text evidence="3">Belongs to the class II aldolase/RraA-like family.</text>
</comment>
<protein>
    <recommendedName>
        <fullName evidence="7">Putative 4-hydroxy-4-methyl-2-oxoglutarate aldolase</fullName>
        <ecNumber evidence="6">4.1.1.112</ecNumber>
        <ecNumber evidence="5">4.1.3.17</ecNumber>
    </recommendedName>
    <alternativeName>
        <fullName evidence="11">Oxaloacetate decarboxylase</fullName>
    </alternativeName>
    <alternativeName>
        <fullName evidence="9">Regulator of ribonuclease activity homolog</fullName>
    </alternativeName>
    <alternativeName>
        <fullName evidence="10">RraA-like protein</fullName>
    </alternativeName>
</protein>
<comment type="subunit">
    <text evidence="4">Homotrimer.</text>
</comment>
<organism evidence="13 14">
    <name type="scientific">Aeribacillus alveayuensis</name>
    <dbReference type="NCBI Taxonomy" id="279215"/>
    <lineage>
        <taxon>Bacteria</taxon>
        <taxon>Bacillati</taxon>
        <taxon>Bacillota</taxon>
        <taxon>Bacilli</taxon>
        <taxon>Bacillales</taxon>
        <taxon>Bacillaceae</taxon>
        <taxon>Aeribacillus</taxon>
    </lineage>
</organism>
<evidence type="ECO:0000256" key="4">
    <source>
        <dbReference type="ARBA" id="ARBA00011233"/>
    </source>
</evidence>
<evidence type="ECO:0000256" key="5">
    <source>
        <dbReference type="ARBA" id="ARBA00012213"/>
    </source>
</evidence>
<accession>A0ABT9VJ69</accession>
<comment type="catalytic activity">
    <reaction evidence="1">
        <text>4-hydroxy-4-methyl-2-oxoglutarate = 2 pyruvate</text>
        <dbReference type="Rhea" id="RHEA:22748"/>
        <dbReference type="ChEBI" id="CHEBI:15361"/>
        <dbReference type="ChEBI" id="CHEBI:58276"/>
        <dbReference type="EC" id="4.1.3.17"/>
    </reaction>
</comment>
<dbReference type="InterPro" id="IPR036704">
    <property type="entry name" value="RraA/RraA-like_sf"/>
</dbReference>
<dbReference type="InterPro" id="IPR005493">
    <property type="entry name" value="RraA/RraA-like"/>
</dbReference>
<dbReference type="EC" id="4.1.3.17" evidence="5"/>
<dbReference type="Proteomes" id="UP001225646">
    <property type="component" value="Unassembled WGS sequence"/>
</dbReference>
<dbReference type="PANTHER" id="PTHR33254">
    <property type="entry name" value="4-HYDROXY-4-METHYL-2-OXOGLUTARATE ALDOLASE 3-RELATED"/>
    <property type="match status" value="1"/>
</dbReference>
<evidence type="ECO:0000313" key="13">
    <source>
        <dbReference type="EMBL" id="MDQ0161019.1"/>
    </source>
</evidence>
<dbReference type="CDD" id="cd16841">
    <property type="entry name" value="RraA_family"/>
    <property type="match status" value="1"/>
</dbReference>
<comment type="function">
    <text evidence="8">Catalyzes the aldol cleavage of 4-hydroxy-4-methyl-2-oxoglutarate (HMG) into 2 molecules of pyruvate. Also contains a secondary oxaloacetate (OAA) decarboxylase activity due to the common pyruvate enolate transition state formed following C-C bond cleavage in the retro-aldol and decarboxylation reactions.</text>
</comment>
<gene>
    <name evidence="13" type="ORF">J2S06_000089</name>
</gene>
<evidence type="ECO:0000256" key="1">
    <source>
        <dbReference type="ARBA" id="ARBA00001342"/>
    </source>
</evidence>
<proteinExistence type="inferred from homology"/>
<keyword evidence="14" id="KW-1185">Reference proteome</keyword>
<evidence type="ECO:0000256" key="6">
    <source>
        <dbReference type="ARBA" id="ARBA00012947"/>
    </source>
</evidence>
<evidence type="ECO:0000256" key="12">
    <source>
        <dbReference type="ARBA" id="ARBA00047973"/>
    </source>
</evidence>
<dbReference type="PANTHER" id="PTHR33254:SF4">
    <property type="entry name" value="4-HYDROXY-4-METHYL-2-OXOGLUTARATE ALDOLASE 3-RELATED"/>
    <property type="match status" value="1"/>
</dbReference>
<evidence type="ECO:0000256" key="7">
    <source>
        <dbReference type="ARBA" id="ARBA00016549"/>
    </source>
</evidence>
<evidence type="ECO:0000313" key="14">
    <source>
        <dbReference type="Proteomes" id="UP001225646"/>
    </source>
</evidence>
<evidence type="ECO:0000256" key="3">
    <source>
        <dbReference type="ARBA" id="ARBA00008621"/>
    </source>
</evidence>
<dbReference type="SUPFAM" id="SSF89562">
    <property type="entry name" value="RraA-like"/>
    <property type="match status" value="1"/>
</dbReference>
<sequence length="209" mass="22280">MTVQKDYMKEFQSIPTTAISDAMDGLNNLDPSIKPLQEHYKIVGKALTVKMPVGDNLAVLKAIYESKPSDVIVIDAKGDTYRAVAGDFVLGMAQTLGVSGFVIDGVIRDVQDSKALNFPVFCKGTTMAASGKAGVGEINVPISCGGVSVQPGDLIVADADGVTVIPQGMEDEILKKSLQKIEKDEKRAQEVSGDVEAIRKYLESMISKA</sequence>
<dbReference type="Gene3D" id="3.50.30.40">
    <property type="entry name" value="Ribonuclease E inhibitor RraA/RraA-like"/>
    <property type="match status" value="1"/>
</dbReference>